<name>A0A372G3G7_9ACTN</name>
<evidence type="ECO:0000256" key="6">
    <source>
        <dbReference type="ARBA" id="ARBA00023014"/>
    </source>
</evidence>
<keyword evidence="1" id="KW-0004">4Fe-4S</keyword>
<dbReference type="Gene3D" id="3.90.480.20">
    <property type="match status" value="1"/>
</dbReference>
<dbReference type="InterPro" id="IPR005117">
    <property type="entry name" value="NiRdtase/SiRdtase_haem-b_fer"/>
</dbReference>
<sequence length="416" mass="42281">MLISARSVPRLRLYDEHVPAVSSPSGRSGADRCPGALRAHQAADGLLVRVRLPGGRLSTAQLRRLAATARRDADGTLELTSRGNVQLRGIPDQQAVDRIAAVLVESGLLPSASHETVRNIVASPLSGLDHSGRSDVRPVVTRVDDALCACPDLADLSGRFLIAVDDGRGDVAALGADLCWLADSGALLLAGRDVGLRATADEAPGTIVAAARAFLRQRAGRRDVWRVADLPEASDAIVAALGGPYAEPVDPPRSGPPPVGPHPAGFVVAAAPLGRLTAAQAEAVAALTDGPAVVTPWRTVVVVAAPEAAVPALTGAGLVVDPASPWVGVTACAGRPGCGSALADVRADATAALAAAAPPAADAFPLHWAGCDRCCGRPFGPAALAVATGAGYRVAGPRGDHQGPLSERVAQARRPR</sequence>
<proteinExistence type="predicted"/>
<dbReference type="PANTHER" id="PTHR32439">
    <property type="entry name" value="FERREDOXIN--NITRITE REDUCTASE, CHLOROPLASTIC"/>
    <property type="match status" value="1"/>
</dbReference>
<evidence type="ECO:0000256" key="5">
    <source>
        <dbReference type="ARBA" id="ARBA00023004"/>
    </source>
</evidence>
<evidence type="ECO:0000313" key="9">
    <source>
        <dbReference type="EMBL" id="RFS47591.1"/>
    </source>
</evidence>
<dbReference type="Pfam" id="PF03460">
    <property type="entry name" value="NIR_SIR_ferr"/>
    <property type="match status" value="1"/>
</dbReference>
<dbReference type="InterPro" id="IPR045854">
    <property type="entry name" value="NO2/SO3_Rdtase_4Fe4S_sf"/>
</dbReference>
<keyword evidence="6" id="KW-0411">Iron-sulfur</keyword>
<feature type="domain" description="Nitrite/Sulfite reductase ferredoxin-like" evidence="8">
    <location>
        <begin position="42"/>
        <end position="95"/>
    </location>
</feature>
<keyword evidence="5" id="KW-0408">Iron</keyword>
<gene>
    <name evidence="9" type="ORF">D0Q02_05815</name>
</gene>
<keyword evidence="4" id="KW-0560">Oxidoreductase</keyword>
<accession>A0A372G3G7</accession>
<dbReference type="EMBL" id="QVFU01000003">
    <property type="protein sequence ID" value="RFS47591.1"/>
    <property type="molecule type" value="Genomic_DNA"/>
</dbReference>
<dbReference type="AlphaFoldDB" id="A0A372G3G7"/>
<dbReference type="SUPFAM" id="SSF55124">
    <property type="entry name" value="Nitrite/Sulfite reductase N-terminal domain-like"/>
    <property type="match status" value="2"/>
</dbReference>
<evidence type="ECO:0000256" key="1">
    <source>
        <dbReference type="ARBA" id="ARBA00022485"/>
    </source>
</evidence>
<dbReference type="OrthoDB" id="105450at2"/>
<evidence type="ECO:0000259" key="8">
    <source>
        <dbReference type="Pfam" id="PF03460"/>
    </source>
</evidence>
<dbReference type="Proteomes" id="UP000262621">
    <property type="component" value="Unassembled WGS sequence"/>
</dbReference>
<dbReference type="SUPFAM" id="SSF56014">
    <property type="entry name" value="Nitrite and sulphite reductase 4Fe-4S domain-like"/>
    <property type="match status" value="1"/>
</dbReference>
<organism evidence="9 10">
    <name type="scientific">Micromonospora craniellae</name>
    <dbReference type="NCBI Taxonomy" id="2294034"/>
    <lineage>
        <taxon>Bacteria</taxon>
        <taxon>Bacillati</taxon>
        <taxon>Actinomycetota</taxon>
        <taxon>Actinomycetes</taxon>
        <taxon>Micromonosporales</taxon>
        <taxon>Micromonosporaceae</taxon>
        <taxon>Micromonospora</taxon>
    </lineage>
</organism>
<dbReference type="GO" id="GO:0046872">
    <property type="term" value="F:metal ion binding"/>
    <property type="evidence" value="ECO:0007669"/>
    <property type="project" value="UniProtKB-KW"/>
</dbReference>
<dbReference type="InterPro" id="IPR051329">
    <property type="entry name" value="NIR_SIR_4Fe-4S"/>
</dbReference>
<evidence type="ECO:0000256" key="2">
    <source>
        <dbReference type="ARBA" id="ARBA00022617"/>
    </source>
</evidence>
<comment type="caution">
    <text evidence="9">The sequence shown here is derived from an EMBL/GenBank/DDBJ whole genome shotgun (WGS) entry which is preliminary data.</text>
</comment>
<dbReference type="PANTHER" id="PTHR32439:SF9">
    <property type="entry name" value="BLR3264 PROTEIN"/>
    <property type="match status" value="1"/>
</dbReference>
<dbReference type="GO" id="GO:0016491">
    <property type="term" value="F:oxidoreductase activity"/>
    <property type="evidence" value="ECO:0007669"/>
    <property type="project" value="UniProtKB-KW"/>
</dbReference>
<reference evidence="9 10" key="1">
    <citation type="submission" date="2018-08" db="EMBL/GenBank/DDBJ databases">
        <title>Verrucosispora craniellae sp. nov., isolated from a marine sponge in the South China Sea.</title>
        <authorList>
            <person name="Li L."/>
            <person name="Lin H.W."/>
        </authorList>
    </citation>
    <scope>NUCLEOTIDE SEQUENCE [LARGE SCALE GENOMIC DNA]</scope>
    <source>
        <strain evidence="9 10">LHW63014</strain>
    </source>
</reference>
<evidence type="ECO:0000256" key="3">
    <source>
        <dbReference type="ARBA" id="ARBA00022723"/>
    </source>
</evidence>
<feature type="region of interest" description="Disordered" evidence="7">
    <location>
        <begin position="395"/>
        <end position="416"/>
    </location>
</feature>
<keyword evidence="3" id="KW-0479">Metal-binding</keyword>
<evidence type="ECO:0000256" key="7">
    <source>
        <dbReference type="SAM" id="MobiDB-lite"/>
    </source>
</evidence>
<evidence type="ECO:0000313" key="10">
    <source>
        <dbReference type="Proteomes" id="UP000262621"/>
    </source>
</evidence>
<keyword evidence="10" id="KW-1185">Reference proteome</keyword>
<dbReference type="GO" id="GO:0051539">
    <property type="term" value="F:4 iron, 4 sulfur cluster binding"/>
    <property type="evidence" value="ECO:0007669"/>
    <property type="project" value="UniProtKB-KW"/>
</dbReference>
<protein>
    <submittedName>
        <fullName evidence="9">Precorrin-3B synthase</fullName>
    </submittedName>
</protein>
<evidence type="ECO:0000256" key="4">
    <source>
        <dbReference type="ARBA" id="ARBA00023002"/>
    </source>
</evidence>
<dbReference type="InterPro" id="IPR036136">
    <property type="entry name" value="Nit/Sulf_reduc_fer-like_dom_sf"/>
</dbReference>
<keyword evidence="2" id="KW-0349">Heme</keyword>